<name>A0ABX2SY41_9BACL</name>
<dbReference type="SUPFAM" id="SSF109797">
    <property type="entry name" value="Bacteriocin immunity protein-like"/>
    <property type="match status" value="1"/>
</dbReference>
<sequence length="105" mass="12198">MFKKNLIDEKKQFLELLSKIYNDKENLSEEFKATIVHVASLVDKLKEGDTIKFIAAKFSNDLAFEANRLTANKLKFPEGYNELFKFLAEKRTKFINTSMGYMGTF</sequence>
<keyword evidence="1" id="KW-0079">Bacteriocin immunity</keyword>
<protein>
    <recommendedName>
        <fullName evidence="4">Enterocin A Immunity</fullName>
    </recommendedName>
</protein>
<dbReference type="EMBL" id="JACBYF010000003">
    <property type="protein sequence ID" value="NYS47115.1"/>
    <property type="molecule type" value="Genomic_DNA"/>
</dbReference>
<gene>
    <name evidence="2" type="ORF">HZY85_02760</name>
</gene>
<reference evidence="2 3" key="1">
    <citation type="submission" date="2020-07" db="EMBL/GenBank/DDBJ databases">
        <title>MOT database genomes.</title>
        <authorList>
            <person name="Joseph S."/>
            <person name="Aduse-Opoku J."/>
            <person name="Hashim A."/>
            <person name="Wade W."/>
            <person name="Curtis M."/>
        </authorList>
    </citation>
    <scope>NUCLEOTIDE SEQUENCE [LARGE SCALE GENOMIC DNA]</scope>
    <source>
        <strain evidence="2 3">CIP 106318</strain>
    </source>
</reference>
<accession>A0ABX2SY41</accession>
<dbReference type="RefSeq" id="WP_179940632.1">
    <property type="nucleotide sequence ID" value="NZ_JACBYF010000003.1"/>
</dbReference>
<organism evidence="2 3">
    <name type="scientific">Gemelliphila palaticanis</name>
    <dbReference type="NCBI Taxonomy" id="81950"/>
    <lineage>
        <taxon>Bacteria</taxon>
        <taxon>Bacillati</taxon>
        <taxon>Bacillota</taxon>
        <taxon>Bacilli</taxon>
        <taxon>Bacillales</taxon>
        <taxon>Gemellaceae</taxon>
        <taxon>Gemelliphila</taxon>
    </lineage>
</organism>
<comment type="caution">
    <text evidence="2">The sequence shown here is derived from an EMBL/GenBank/DDBJ whole genome shotgun (WGS) entry which is preliminary data.</text>
</comment>
<evidence type="ECO:0000313" key="2">
    <source>
        <dbReference type="EMBL" id="NYS47115.1"/>
    </source>
</evidence>
<dbReference type="Proteomes" id="UP000531840">
    <property type="component" value="Unassembled WGS sequence"/>
</dbReference>
<evidence type="ECO:0000313" key="3">
    <source>
        <dbReference type="Proteomes" id="UP000531840"/>
    </source>
</evidence>
<dbReference type="InterPro" id="IPR023130">
    <property type="entry name" value="Ta0600-like_sf"/>
</dbReference>
<keyword evidence="3" id="KW-1185">Reference proteome</keyword>
<evidence type="ECO:0008006" key="4">
    <source>
        <dbReference type="Google" id="ProtNLM"/>
    </source>
</evidence>
<proteinExistence type="predicted"/>
<dbReference type="Gene3D" id="1.20.1440.50">
    <property type="entry name" value="Ta0600-like"/>
    <property type="match status" value="1"/>
</dbReference>
<evidence type="ECO:0000256" key="1">
    <source>
        <dbReference type="ARBA" id="ARBA00023025"/>
    </source>
</evidence>